<dbReference type="EMBL" id="DVFT01000035">
    <property type="protein sequence ID" value="HIQ95450.1"/>
    <property type="molecule type" value="Genomic_DNA"/>
</dbReference>
<dbReference type="AlphaFoldDB" id="A0A9D1CZU0"/>
<reference evidence="2" key="2">
    <citation type="journal article" date="2021" name="PeerJ">
        <title>Extensive microbial diversity within the chicken gut microbiome revealed by metagenomics and culture.</title>
        <authorList>
            <person name="Gilroy R."/>
            <person name="Ravi A."/>
            <person name="Getino M."/>
            <person name="Pursley I."/>
            <person name="Horton D.L."/>
            <person name="Alikhan N.F."/>
            <person name="Baker D."/>
            <person name="Gharbi K."/>
            <person name="Hall N."/>
            <person name="Watson M."/>
            <person name="Adriaenssens E.M."/>
            <person name="Foster-Nyarko E."/>
            <person name="Jarju S."/>
            <person name="Secka A."/>
            <person name="Antonio M."/>
            <person name="Oren A."/>
            <person name="Chaudhuri R.R."/>
            <person name="La Ragione R."/>
            <person name="Hildebrand F."/>
            <person name="Pallen M.J."/>
        </authorList>
    </citation>
    <scope>NUCLEOTIDE SEQUENCE</scope>
    <source>
        <strain evidence="2">ChiSjej3B21-11622</strain>
    </source>
</reference>
<sequence>MIEFADCQDIRKMAVIKEIDCPKCGAKDGIEVFERDSLTIGESICDQCGYTIPEGVALDPYLEQLEQRKETGR</sequence>
<organism evidence="2 3">
    <name type="scientific">Candidatus Limivivens merdigallinarum</name>
    <dbReference type="NCBI Taxonomy" id="2840859"/>
    <lineage>
        <taxon>Bacteria</taxon>
        <taxon>Bacillati</taxon>
        <taxon>Bacillota</taxon>
        <taxon>Clostridia</taxon>
        <taxon>Lachnospirales</taxon>
        <taxon>Lachnospiraceae</taxon>
        <taxon>Lachnospiraceae incertae sedis</taxon>
        <taxon>Candidatus Limivivens</taxon>
    </lineage>
</organism>
<name>A0A9D1CZU0_9FIRM</name>
<evidence type="ECO:0000313" key="2">
    <source>
        <dbReference type="EMBL" id="HIQ95450.1"/>
    </source>
</evidence>
<dbReference type="Proteomes" id="UP000886886">
    <property type="component" value="Unassembled WGS sequence"/>
</dbReference>
<dbReference type="GO" id="GO:0004386">
    <property type="term" value="F:helicase activity"/>
    <property type="evidence" value="ECO:0007669"/>
    <property type="project" value="InterPro"/>
</dbReference>
<dbReference type="PROSITE" id="PS51134">
    <property type="entry name" value="ZF_TFIIB"/>
    <property type="match status" value="1"/>
</dbReference>
<dbReference type="Pfam" id="PF08273">
    <property type="entry name" value="Zn_Ribbon_Prim"/>
    <property type="match status" value="1"/>
</dbReference>
<accession>A0A9D1CZU0</accession>
<reference evidence="2" key="1">
    <citation type="submission" date="2020-10" db="EMBL/GenBank/DDBJ databases">
        <authorList>
            <person name="Gilroy R."/>
        </authorList>
    </citation>
    <scope>NUCLEOTIDE SEQUENCE</scope>
    <source>
        <strain evidence="2">ChiSjej3B21-11622</strain>
    </source>
</reference>
<feature type="domain" description="TFIIB-type" evidence="1">
    <location>
        <begin position="16"/>
        <end position="53"/>
    </location>
</feature>
<protein>
    <recommendedName>
        <fullName evidence="1">TFIIB-type domain-containing protein</fullName>
    </recommendedName>
</protein>
<gene>
    <name evidence="2" type="ORF">IAB26_02710</name>
</gene>
<dbReference type="GO" id="GO:0008270">
    <property type="term" value="F:zinc ion binding"/>
    <property type="evidence" value="ECO:0007669"/>
    <property type="project" value="InterPro"/>
</dbReference>
<comment type="caution">
    <text evidence="2">The sequence shown here is derived from an EMBL/GenBank/DDBJ whole genome shotgun (WGS) entry which is preliminary data.</text>
</comment>
<proteinExistence type="predicted"/>
<evidence type="ECO:0000259" key="1">
    <source>
        <dbReference type="PROSITE" id="PS51134"/>
    </source>
</evidence>
<dbReference type="InterPro" id="IPR013237">
    <property type="entry name" value="Phage_T7_Gp4_N"/>
</dbReference>
<evidence type="ECO:0000313" key="3">
    <source>
        <dbReference type="Proteomes" id="UP000886886"/>
    </source>
</evidence>
<dbReference type="InterPro" id="IPR013137">
    <property type="entry name" value="Znf_TFIIB"/>
</dbReference>